<keyword evidence="2" id="KW-1185">Reference proteome</keyword>
<dbReference type="EMBL" id="CADEAL010001185">
    <property type="protein sequence ID" value="CAB1429915.1"/>
    <property type="molecule type" value="Genomic_DNA"/>
</dbReference>
<accession>A0A9N7YFT4</accession>
<reference evidence="1" key="1">
    <citation type="submission" date="2020-03" db="EMBL/GenBank/DDBJ databases">
        <authorList>
            <person name="Weist P."/>
        </authorList>
    </citation>
    <scope>NUCLEOTIDE SEQUENCE</scope>
</reference>
<organism evidence="1 2">
    <name type="scientific">Pleuronectes platessa</name>
    <name type="common">European plaice</name>
    <dbReference type="NCBI Taxonomy" id="8262"/>
    <lineage>
        <taxon>Eukaryota</taxon>
        <taxon>Metazoa</taxon>
        <taxon>Chordata</taxon>
        <taxon>Craniata</taxon>
        <taxon>Vertebrata</taxon>
        <taxon>Euteleostomi</taxon>
        <taxon>Actinopterygii</taxon>
        <taxon>Neopterygii</taxon>
        <taxon>Teleostei</taxon>
        <taxon>Neoteleostei</taxon>
        <taxon>Acanthomorphata</taxon>
        <taxon>Carangaria</taxon>
        <taxon>Pleuronectiformes</taxon>
        <taxon>Pleuronectoidei</taxon>
        <taxon>Pleuronectidae</taxon>
        <taxon>Pleuronectes</taxon>
    </lineage>
</organism>
<dbReference type="AlphaFoldDB" id="A0A9N7YFT4"/>
<comment type="caution">
    <text evidence="1">The sequence shown here is derived from an EMBL/GenBank/DDBJ whole genome shotgun (WGS) entry which is preliminary data.</text>
</comment>
<name>A0A9N7YFT4_PLEPL</name>
<dbReference type="Proteomes" id="UP001153269">
    <property type="component" value="Unassembled WGS sequence"/>
</dbReference>
<evidence type="ECO:0000313" key="1">
    <source>
        <dbReference type="EMBL" id="CAB1429915.1"/>
    </source>
</evidence>
<proteinExistence type="predicted"/>
<protein>
    <submittedName>
        <fullName evidence="1">Uncharacterized protein</fullName>
    </submittedName>
</protein>
<sequence>MRHDQIHSEESGTEAAGSRACLQLFTYDGFFNSRRSPGSPPPVHVALCSAKLSPLSFFLLYSSFPHPFTPISASLSCLQPFILSRAPTTTTNPSPAATPHPLHISPHLHVSHLFSGLTSNGCVPPPPPPSLSFPRLLLLHPPKQRSAIALSPPHNILSCQGNLKPETFIGTFMANRLKMNGLNVVPLQTCQPHLEKYWSSRWMKYKRLPGFRTQSLLAAMKALSEGRASVGVKGGSAEEKAAVDHFAVSRDPAEETSAPDGSSVEAAPVKVKKIRMKGILNFFTRARRAVFKM</sequence>
<evidence type="ECO:0000313" key="2">
    <source>
        <dbReference type="Proteomes" id="UP001153269"/>
    </source>
</evidence>
<gene>
    <name evidence="1" type="ORF">PLEPLA_LOCUS17895</name>
</gene>